<name>A0ACB6QHM3_9PLEO</name>
<keyword evidence="2" id="KW-1185">Reference proteome</keyword>
<dbReference type="Proteomes" id="UP000799755">
    <property type="component" value="Unassembled WGS sequence"/>
</dbReference>
<sequence>MADRFGKYALKGRPTAQHVANNKTATGGKRLVRGCRGGRMCFATRRAERRREQYATEQGRAGGWEKRQRREQYEAEGATTSGLSHSLAEDAAATMTGLLHSSGAAALSNSLPSFCLKKASSALWARGAAPIPRYPLSLSQSRSRDYHDSPRDLDGKAPHRPPAKIKYSIKHTSGVVPQSPLQTSALSFSSCFPFAVAGLPSCYAACHQSHLVPAEPPHLFGSALRRISTTRLFVFRRIYLVAVPSQFAKGLQSVLKQYDIIYQEGVEVRIL</sequence>
<organism evidence="1 2">
    <name type="scientific">Lindgomyces ingoldianus</name>
    <dbReference type="NCBI Taxonomy" id="673940"/>
    <lineage>
        <taxon>Eukaryota</taxon>
        <taxon>Fungi</taxon>
        <taxon>Dikarya</taxon>
        <taxon>Ascomycota</taxon>
        <taxon>Pezizomycotina</taxon>
        <taxon>Dothideomycetes</taxon>
        <taxon>Pleosporomycetidae</taxon>
        <taxon>Pleosporales</taxon>
        <taxon>Lindgomycetaceae</taxon>
        <taxon>Lindgomyces</taxon>
    </lineage>
</organism>
<evidence type="ECO:0000313" key="1">
    <source>
        <dbReference type="EMBL" id="KAF2466434.1"/>
    </source>
</evidence>
<accession>A0ACB6QHM3</accession>
<proteinExistence type="predicted"/>
<evidence type="ECO:0000313" key="2">
    <source>
        <dbReference type="Proteomes" id="UP000799755"/>
    </source>
</evidence>
<reference evidence="1" key="1">
    <citation type="journal article" date="2020" name="Stud. Mycol.">
        <title>101 Dothideomycetes genomes: a test case for predicting lifestyles and emergence of pathogens.</title>
        <authorList>
            <person name="Haridas S."/>
            <person name="Albert R."/>
            <person name="Binder M."/>
            <person name="Bloem J."/>
            <person name="Labutti K."/>
            <person name="Salamov A."/>
            <person name="Andreopoulos B."/>
            <person name="Baker S."/>
            <person name="Barry K."/>
            <person name="Bills G."/>
            <person name="Bluhm B."/>
            <person name="Cannon C."/>
            <person name="Castanera R."/>
            <person name="Culley D."/>
            <person name="Daum C."/>
            <person name="Ezra D."/>
            <person name="Gonzalez J."/>
            <person name="Henrissat B."/>
            <person name="Kuo A."/>
            <person name="Liang C."/>
            <person name="Lipzen A."/>
            <person name="Lutzoni F."/>
            <person name="Magnuson J."/>
            <person name="Mondo S."/>
            <person name="Nolan M."/>
            <person name="Ohm R."/>
            <person name="Pangilinan J."/>
            <person name="Park H.-J."/>
            <person name="Ramirez L."/>
            <person name="Alfaro M."/>
            <person name="Sun H."/>
            <person name="Tritt A."/>
            <person name="Yoshinaga Y."/>
            <person name="Zwiers L.-H."/>
            <person name="Turgeon B."/>
            <person name="Goodwin S."/>
            <person name="Spatafora J."/>
            <person name="Crous P."/>
            <person name="Grigoriev I."/>
        </authorList>
    </citation>
    <scope>NUCLEOTIDE SEQUENCE</scope>
    <source>
        <strain evidence="1">ATCC 200398</strain>
    </source>
</reference>
<protein>
    <submittedName>
        <fullName evidence="1">Uncharacterized protein</fullName>
    </submittedName>
</protein>
<dbReference type="EMBL" id="MU003525">
    <property type="protein sequence ID" value="KAF2466434.1"/>
    <property type="molecule type" value="Genomic_DNA"/>
</dbReference>
<comment type="caution">
    <text evidence="1">The sequence shown here is derived from an EMBL/GenBank/DDBJ whole genome shotgun (WGS) entry which is preliminary data.</text>
</comment>
<gene>
    <name evidence="1" type="ORF">BDR25DRAFT_317812</name>
</gene>